<reference evidence="2 3" key="1">
    <citation type="submission" date="2019-09" db="EMBL/GenBank/DDBJ databases">
        <title>Draft genome sequence of Bacillus sp. JC-7.</title>
        <authorList>
            <person name="Tanaka N."/>
            <person name="Shiwa Y."/>
            <person name="Fujita N."/>
            <person name="Tanasupawat S."/>
        </authorList>
    </citation>
    <scope>NUCLEOTIDE SEQUENCE [LARGE SCALE GENOMIC DNA]</scope>
    <source>
        <strain evidence="2 3">JC-7</strain>
    </source>
</reference>
<evidence type="ECO:0000313" key="3">
    <source>
        <dbReference type="Proteomes" id="UP000391919"/>
    </source>
</evidence>
<dbReference type="Proteomes" id="UP000391919">
    <property type="component" value="Unassembled WGS sequence"/>
</dbReference>
<dbReference type="Pfam" id="PF07739">
    <property type="entry name" value="TipAS"/>
    <property type="match status" value="1"/>
</dbReference>
<evidence type="ECO:0000313" key="2">
    <source>
        <dbReference type="EMBL" id="GER68837.1"/>
    </source>
</evidence>
<sequence length="135" mass="15556">MSNEEKFKGFRFKGNPYEQEAREKWGDQAVNKANANLKKLSADEKSDLADEMNGIYRELARIRHTAPDSTEAQDAIRKWYEYLNRHFGHYSPESFKGLGQMYVDDERFTKNIDKFGEGLAAFMAAAMAVFAERNS</sequence>
<evidence type="ECO:0000259" key="1">
    <source>
        <dbReference type="Pfam" id="PF07739"/>
    </source>
</evidence>
<gene>
    <name evidence="2" type="ORF">BpJC7_01400</name>
</gene>
<keyword evidence="3" id="KW-1185">Reference proteome</keyword>
<dbReference type="SUPFAM" id="SSF89082">
    <property type="entry name" value="Antibiotic binding domain of TipA-like multidrug resistance regulators"/>
    <property type="match status" value="1"/>
</dbReference>
<comment type="caution">
    <text evidence="2">The sequence shown here is derived from an EMBL/GenBank/DDBJ whole genome shotgun (WGS) entry which is preliminary data.</text>
</comment>
<dbReference type="AlphaFoldDB" id="A0A5J4JE71"/>
<proteinExistence type="predicted"/>
<organism evidence="2 3">
    <name type="scientific">Weizmannia acidilactici</name>
    <dbReference type="NCBI Taxonomy" id="2607726"/>
    <lineage>
        <taxon>Bacteria</taxon>
        <taxon>Bacillati</taxon>
        <taxon>Bacillota</taxon>
        <taxon>Bacilli</taxon>
        <taxon>Bacillales</taxon>
        <taxon>Bacillaceae</taxon>
        <taxon>Heyndrickxia</taxon>
    </lineage>
</organism>
<dbReference type="EMBL" id="BKZQ01000002">
    <property type="protein sequence ID" value="GER68837.1"/>
    <property type="molecule type" value="Genomic_DNA"/>
</dbReference>
<dbReference type="InterPro" id="IPR012925">
    <property type="entry name" value="TipAS_dom"/>
</dbReference>
<name>A0A5J4JE71_9BACI</name>
<accession>A0A5J4JE71</accession>
<feature type="domain" description="TipAS antibiotic-recognition" evidence="1">
    <location>
        <begin position="17"/>
        <end position="130"/>
    </location>
</feature>
<dbReference type="InterPro" id="IPR036244">
    <property type="entry name" value="TipA-like_antibiotic-bd"/>
</dbReference>
<dbReference type="Gene3D" id="1.10.490.50">
    <property type="entry name" value="Antibiotic binding domain of TipA-like multidrug resistance regulators"/>
    <property type="match status" value="1"/>
</dbReference>
<protein>
    <recommendedName>
        <fullName evidence="1">TipAS antibiotic-recognition domain-containing protein</fullName>
    </recommendedName>
</protein>